<dbReference type="SUPFAM" id="SSF56281">
    <property type="entry name" value="Metallo-hydrolase/oxidoreductase"/>
    <property type="match status" value="1"/>
</dbReference>
<evidence type="ECO:0000313" key="7">
    <source>
        <dbReference type="Proteomes" id="UP000501179"/>
    </source>
</evidence>
<comment type="similarity">
    <text evidence="1">Belongs to the metallo-beta-lactamase superfamily.</text>
</comment>
<dbReference type="InterPro" id="IPR036866">
    <property type="entry name" value="RibonucZ/Hydroxyglut_hydro"/>
</dbReference>
<dbReference type="SMART" id="SM00849">
    <property type="entry name" value="Lactamase_B"/>
    <property type="match status" value="1"/>
</dbReference>
<dbReference type="Pfam" id="PF00753">
    <property type="entry name" value="Lactamase_B"/>
    <property type="match status" value="1"/>
</dbReference>
<protein>
    <submittedName>
        <fullName evidence="6">MBL fold metallo-hydrolase</fullName>
    </submittedName>
</protein>
<evidence type="ECO:0000256" key="3">
    <source>
        <dbReference type="ARBA" id="ARBA00022801"/>
    </source>
</evidence>
<keyword evidence="2" id="KW-0479">Metal-binding</keyword>
<dbReference type="Gene3D" id="3.60.15.10">
    <property type="entry name" value="Ribonuclease Z/Hydroxyacylglutathione hydrolase-like"/>
    <property type="match status" value="1"/>
</dbReference>
<sequence length="294" mass="32172">MGSIDIGDVSVTRVFEWAGDIATREQLIPSSDRRDWEANASLLVPDFWDPATESVKLCVQTFVVKSGGRTILVDTGIGNDKERLWFPTLRTEFLDLLTKAGAAPEEVDLVVATHLHTDHVGWNTTLTDGRWVPTFPNATYLFPQEDFDYWNPEGDDEPPGGPAYSDAFKDSVLPVVHAGQAQFFSGEHVIDGNVSITPAPGHSPGSAVVEVTSRGESALFTGDLVHSPMQILGHEHASCFDDDPARAATSRDRVLHRASETRAAVFTAHFDVDKAARIARQGGRYVVDSWTELD</sequence>
<gene>
    <name evidence="6" type="ORF">HA039_02265</name>
</gene>
<organism evidence="6 7">
    <name type="scientific">Streptomyces liangshanensis</name>
    <dbReference type="NCBI Taxonomy" id="2717324"/>
    <lineage>
        <taxon>Bacteria</taxon>
        <taxon>Bacillati</taxon>
        <taxon>Actinomycetota</taxon>
        <taxon>Actinomycetes</taxon>
        <taxon>Kitasatosporales</taxon>
        <taxon>Streptomycetaceae</taxon>
        <taxon>Streptomyces</taxon>
    </lineage>
</organism>
<dbReference type="InterPro" id="IPR051013">
    <property type="entry name" value="MBL_superfamily_lactonases"/>
</dbReference>
<evidence type="ECO:0000259" key="5">
    <source>
        <dbReference type="SMART" id="SM00849"/>
    </source>
</evidence>
<keyword evidence="7" id="KW-1185">Reference proteome</keyword>
<dbReference type="GO" id="GO:0046872">
    <property type="term" value="F:metal ion binding"/>
    <property type="evidence" value="ECO:0007669"/>
    <property type="project" value="UniProtKB-KW"/>
</dbReference>
<dbReference type="KEGG" id="slia:HA039_02265"/>
<feature type="domain" description="Metallo-beta-lactamase" evidence="5">
    <location>
        <begin position="58"/>
        <end position="269"/>
    </location>
</feature>
<dbReference type="EMBL" id="CP050177">
    <property type="protein sequence ID" value="QIQ01277.1"/>
    <property type="molecule type" value="Genomic_DNA"/>
</dbReference>
<dbReference type="RefSeq" id="WP_167022965.1">
    <property type="nucleotide sequence ID" value="NZ_CP050177.1"/>
</dbReference>
<dbReference type="AlphaFoldDB" id="A0A6G9GTK9"/>
<evidence type="ECO:0000256" key="1">
    <source>
        <dbReference type="ARBA" id="ARBA00007749"/>
    </source>
</evidence>
<evidence type="ECO:0000313" key="6">
    <source>
        <dbReference type="EMBL" id="QIQ01277.1"/>
    </source>
</evidence>
<evidence type="ECO:0000256" key="4">
    <source>
        <dbReference type="ARBA" id="ARBA00022833"/>
    </source>
</evidence>
<dbReference type="GO" id="GO:0016787">
    <property type="term" value="F:hydrolase activity"/>
    <property type="evidence" value="ECO:0007669"/>
    <property type="project" value="UniProtKB-KW"/>
</dbReference>
<dbReference type="PANTHER" id="PTHR42978">
    <property type="entry name" value="QUORUM-QUENCHING LACTONASE YTNP-RELATED-RELATED"/>
    <property type="match status" value="1"/>
</dbReference>
<dbReference type="CDD" id="cd16277">
    <property type="entry name" value="metallo-hydrolase-like_MBL-fold"/>
    <property type="match status" value="1"/>
</dbReference>
<dbReference type="InterPro" id="IPR001279">
    <property type="entry name" value="Metallo-B-lactamas"/>
</dbReference>
<dbReference type="PANTHER" id="PTHR42978:SF6">
    <property type="entry name" value="QUORUM-QUENCHING LACTONASE YTNP-RELATED"/>
    <property type="match status" value="1"/>
</dbReference>
<reference evidence="6 7" key="1">
    <citation type="submission" date="2020-03" db="EMBL/GenBank/DDBJ databases">
        <title>A novel species.</title>
        <authorList>
            <person name="Gao J."/>
        </authorList>
    </citation>
    <scope>NUCLEOTIDE SEQUENCE [LARGE SCALE GENOMIC DNA]</scope>
    <source>
        <strain evidence="6 7">QMT-12</strain>
    </source>
</reference>
<keyword evidence="3 6" id="KW-0378">Hydrolase</keyword>
<accession>A0A6G9GTK9</accession>
<name>A0A6G9GTK9_9ACTN</name>
<keyword evidence="4" id="KW-0862">Zinc</keyword>
<proteinExistence type="inferred from homology"/>
<dbReference type="Proteomes" id="UP000501179">
    <property type="component" value="Chromosome"/>
</dbReference>
<evidence type="ECO:0000256" key="2">
    <source>
        <dbReference type="ARBA" id="ARBA00022723"/>
    </source>
</evidence>